<keyword evidence="3" id="KW-1185">Reference proteome</keyword>
<protein>
    <submittedName>
        <fullName evidence="2">NAD(P)H-binding protein</fullName>
    </submittedName>
</protein>
<gene>
    <name evidence="2" type="ORF">ACFSGJ_02720</name>
</gene>
<dbReference type="SUPFAM" id="SSF51735">
    <property type="entry name" value="NAD(P)-binding Rossmann-fold domains"/>
    <property type="match status" value="1"/>
</dbReference>
<evidence type="ECO:0000313" key="2">
    <source>
        <dbReference type="EMBL" id="MFD1911123.1"/>
    </source>
</evidence>
<evidence type="ECO:0000259" key="1">
    <source>
        <dbReference type="Pfam" id="PF13460"/>
    </source>
</evidence>
<dbReference type="PANTHER" id="PTHR15020">
    <property type="entry name" value="FLAVIN REDUCTASE-RELATED"/>
    <property type="match status" value="1"/>
</dbReference>
<dbReference type="InterPro" id="IPR036291">
    <property type="entry name" value="NAD(P)-bd_dom_sf"/>
</dbReference>
<dbReference type="EMBL" id="JBHUGH010000002">
    <property type="protein sequence ID" value="MFD1911123.1"/>
    <property type="molecule type" value="Genomic_DNA"/>
</dbReference>
<dbReference type="Gene3D" id="3.40.50.720">
    <property type="entry name" value="NAD(P)-binding Rossmann-like Domain"/>
    <property type="match status" value="1"/>
</dbReference>
<sequence length="221" mass="23257">MRVFIVGIAGGVGRRVATRLATHGDQVGGLVRRSAQAADLAARGINATLGDLVTLSPEELAEMIRGYDAIVFTAGAGGEGGPETIDQIDGAGPGKLSKAAGIAGITRMVLVSVFPEAWRERRMDEEFEHYMVAKKQAEVELVLTDRDWVIVRPSALNDAPGTGLVDLGLAKVHEEITRDDVAATVVEVLRQPDVNRIILEVTAGPTPIAEAVSAMAGTGRP</sequence>
<feature type="domain" description="NAD(P)-binding" evidence="1">
    <location>
        <begin position="7"/>
        <end position="192"/>
    </location>
</feature>
<proteinExistence type="predicted"/>
<dbReference type="PANTHER" id="PTHR15020:SF50">
    <property type="entry name" value="UPF0659 PROTEIN YMR090W"/>
    <property type="match status" value="1"/>
</dbReference>
<name>A0ABW4S235_9RHOB</name>
<comment type="caution">
    <text evidence="2">The sequence shown here is derived from an EMBL/GenBank/DDBJ whole genome shotgun (WGS) entry which is preliminary data.</text>
</comment>
<dbReference type="Pfam" id="PF13460">
    <property type="entry name" value="NAD_binding_10"/>
    <property type="match status" value="1"/>
</dbReference>
<dbReference type="InterPro" id="IPR016040">
    <property type="entry name" value="NAD(P)-bd_dom"/>
</dbReference>
<organism evidence="2 3">
    <name type="scientific">Halodurantibacterium flavum</name>
    <dbReference type="NCBI Taxonomy" id="1382802"/>
    <lineage>
        <taxon>Bacteria</taxon>
        <taxon>Pseudomonadati</taxon>
        <taxon>Pseudomonadota</taxon>
        <taxon>Alphaproteobacteria</taxon>
        <taxon>Rhodobacterales</taxon>
        <taxon>Paracoccaceae</taxon>
        <taxon>Halodurantibacterium</taxon>
    </lineage>
</organism>
<accession>A0ABW4S235</accession>
<evidence type="ECO:0000313" key="3">
    <source>
        <dbReference type="Proteomes" id="UP001597353"/>
    </source>
</evidence>
<reference evidence="3" key="1">
    <citation type="journal article" date="2019" name="Int. J. Syst. Evol. Microbiol.">
        <title>The Global Catalogue of Microorganisms (GCM) 10K type strain sequencing project: providing services to taxonomists for standard genome sequencing and annotation.</title>
        <authorList>
            <consortium name="The Broad Institute Genomics Platform"/>
            <consortium name="The Broad Institute Genome Sequencing Center for Infectious Disease"/>
            <person name="Wu L."/>
            <person name="Ma J."/>
        </authorList>
    </citation>
    <scope>NUCLEOTIDE SEQUENCE [LARGE SCALE GENOMIC DNA]</scope>
    <source>
        <strain evidence="3">CGMCC 4.7242</strain>
    </source>
</reference>
<dbReference type="RefSeq" id="WP_390259270.1">
    <property type="nucleotide sequence ID" value="NZ_JBHUGH010000002.1"/>
</dbReference>
<dbReference type="Proteomes" id="UP001597353">
    <property type="component" value="Unassembled WGS sequence"/>
</dbReference>